<feature type="transmembrane region" description="Helical" evidence="1">
    <location>
        <begin position="98"/>
        <end position="116"/>
    </location>
</feature>
<accession>A0A4S8LWI5</accession>
<gene>
    <name evidence="2" type="ORF">K435DRAFT_860959</name>
</gene>
<evidence type="ECO:0000313" key="3">
    <source>
        <dbReference type="Proteomes" id="UP000297245"/>
    </source>
</evidence>
<dbReference type="EMBL" id="ML179233">
    <property type="protein sequence ID" value="THU94056.1"/>
    <property type="molecule type" value="Genomic_DNA"/>
</dbReference>
<reference evidence="2 3" key="1">
    <citation type="journal article" date="2019" name="Nat. Ecol. Evol.">
        <title>Megaphylogeny resolves global patterns of mushroom evolution.</title>
        <authorList>
            <person name="Varga T."/>
            <person name="Krizsan K."/>
            <person name="Foldi C."/>
            <person name="Dima B."/>
            <person name="Sanchez-Garcia M."/>
            <person name="Sanchez-Ramirez S."/>
            <person name="Szollosi G.J."/>
            <person name="Szarkandi J.G."/>
            <person name="Papp V."/>
            <person name="Albert L."/>
            <person name="Andreopoulos W."/>
            <person name="Angelini C."/>
            <person name="Antonin V."/>
            <person name="Barry K.W."/>
            <person name="Bougher N.L."/>
            <person name="Buchanan P."/>
            <person name="Buyck B."/>
            <person name="Bense V."/>
            <person name="Catcheside P."/>
            <person name="Chovatia M."/>
            <person name="Cooper J."/>
            <person name="Damon W."/>
            <person name="Desjardin D."/>
            <person name="Finy P."/>
            <person name="Geml J."/>
            <person name="Haridas S."/>
            <person name="Hughes K."/>
            <person name="Justo A."/>
            <person name="Karasinski D."/>
            <person name="Kautmanova I."/>
            <person name="Kiss B."/>
            <person name="Kocsube S."/>
            <person name="Kotiranta H."/>
            <person name="LaButti K.M."/>
            <person name="Lechner B.E."/>
            <person name="Liimatainen K."/>
            <person name="Lipzen A."/>
            <person name="Lukacs Z."/>
            <person name="Mihaltcheva S."/>
            <person name="Morgado L.N."/>
            <person name="Niskanen T."/>
            <person name="Noordeloos M.E."/>
            <person name="Ohm R.A."/>
            <person name="Ortiz-Santana B."/>
            <person name="Ovrebo C."/>
            <person name="Racz N."/>
            <person name="Riley R."/>
            <person name="Savchenko A."/>
            <person name="Shiryaev A."/>
            <person name="Soop K."/>
            <person name="Spirin V."/>
            <person name="Szebenyi C."/>
            <person name="Tomsovsky M."/>
            <person name="Tulloss R.E."/>
            <person name="Uehling J."/>
            <person name="Grigoriev I.V."/>
            <person name="Vagvolgyi C."/>
            <person name="Papp T."/>
            <person name="Martin F.M."/>
            <person name="Miettinen O."/>
            <person name="Hibbett D.S."/>
            <person name="Nagy L.G."/>
        </authorList>
    </citation>
    <scope>NUCLEOTIDE SEQUENCE [LARGE SCALE GENOMIC DNA]</scope>
    <source>
        <strain evidence="2 3">CBS 962.96</strain>
    </source>
</reference>
<dbReference type="AlphaFoldDB" id="A0A4S8LWI5"/>
<keyword evidence="1" id="KW-0812">Transmembrane</keyword>
<organism evidence="2 3">
    <name type="scientific">Dendrothele bispora (strain CBS 962.96)</name>
    <dbReference type="NCBI Taxonomy" id="1314807"/>
    <lineage>
        <taxon>Eukaryota</taxon>
        <taxon>Fungi</taxon>
        <taxon>Dikarya</taxon>
        <taxon>Basidiomycota</taxon>
        <taxon>Agaricomycotina</taxon>
        <taxon>Agaricomycetes</taxon>
        <taxon>Agaricomycetidae</taxon>
        <taxon>Agaricales</taxon>
        <taxon>Agaricales incertae sedis</taxon>
        <taxon>Dendrothele</taxon>
    </lineage>
</organism>
<name>A0A4S8LWI5_DENBC</name>
<evidence type="ECO:0000313" key="2">
    <source>
        <dbReference type="EMBL" id="THU94056.1"/>
    </source>
</evidence>
<protein>
    <submittedName>
        <fullName evidence="2">Uncharacterized protein</fullName>
    </submittedName>
</protein>
<dbReference type="Proteomes" id="UP000297245">
    <property type="component" value="Unassembled WGS sequence"/>
</dbReference>
<sequence>MCRPDLSSLVFRAQTDSTVDPLRIFTRQFMPSDPDPYAAGYSTGPPKPHVCLEDSRTGTVGTRTNASVGPRQVGQIGCARRELDWCLRGLYEFLRHKGGFRVIVVFMILNCFRIFHFMQHGSFSGCSAPISTNAIIFSFKTCRRSQTKAPQYHKGMITAAVVDGPLLISATLLTFVPT</sequence>
<keyword evidence="3" id="KW-1185">Reference proteome</keyword>
<keyword evidence="1" id="KW-0472">Membrane</keyword>
<keyword evidence="1" id="KW-1133">Transmembrane helix</keyword>
<evidence type="ECO:0000256" key="1">
    <source>
        <dbReference type="SAM" id="Phobius"/>
    </source>
</evidence>
<feature type="transmembrane region" description="Helical" evidence="1">
    <location>
        <begin position="155"/>
        <end position="176"/>
    </location>
</feature>
<proteinExistence type="predicted"/>